<feature type="transmembrane region" description="Helical" evidence="2">
    <location>
        <begin position="116"/>
        <end position="139"/>
    </location>
</feature>
<feature type="domain" description="Major facilitator superfamily (MFS) profile" evidence="3">
    <location>
        <begin position="77"/>
        <end position="279"/>
    </location>
</feature>
<dbReference type="RefSeq" id="XP_005099533.1">
    <property type="nucleotide sequence ID" value="XM_005099476.1"/>
</dbReference>
<keyword evidence="4" id="KW-1185">Reference proteome</keyword>
<dbReference type="GeneID" id="101860656"/>
<organism evidence="4 5">
    <name type="scientific">Aplysia californica</name>
    <name type="common">California sea hare</name>
    <dbReference type="NCBI Taxonomy" id="6500"/>
    <lineage>
        <taxon>Eukaryota</taxon>
        <taxon>Metazoa</taxon>
        <taxon>Spiralia</taxon>
        <taxon>Lophotrochozoa</taxon>
        <taxon>Mollusca</taxon>
        <taxon>Gastropoda</taxon>
        <taxon>Heterobranchia</taxon>
        <taxon>Euthyneura</taxon>
        <taxon>Tectipleura</taxon>
        <taxon>Aplysiida</taxon>
        <taxon>Aplysioidea</taxon>
        <taxon>Aplysiidae</taxon>
        <taxon>Aplysia</taxon>
    </lineage>
</organism>
<dbReference type="Gene3D" id="1.20.1250.20">
    <property type="entry name" value="MFS general substrate transporter like domains"/>
    <property type="match status" value="1"/>
</dbReference>
<comment type="subcellular location">
    <subcellularLocation>
        <location evidence="1">Membrane</location>
        <topology evidence="1">Multi-pass membrane protein</topology>
    </subcellularLocation>
</comment>
<feature type="transmembrane region" description="Helical" evidence="2">
    <location>
        <begin position="146"/>
        <end position="165"/>
    </location>
</feature>
<name>A0ABM0JR28_APLCA</name>
<keyword evidence="2" id="KW-1133">Transmembrane helix</keyword>
<dbReference type="InterPro" id="IPR036259">
    <property type="entry name" value="MFS_trans_sf"/>
</dbReference>
<feature type="transmembrane region" description="Helical" evidence="2">
    <location>
        <begin position="230"/>
        <end position="254"/>
    </location>
</feature>
<accession>A0ABM0JR28</accession>
<dbReference type="PANTHER" id="PTHR11360">
    <property type="entry name" value="MONOCARBOXYLATE TRANSPORTER"/>
    <property type="match status" value="1"/>
</dbReference>
<feature type="transmembrane region" description="Helical" evidence="2">
    <location>
        <begin position="77"/>
        <end position="96"/>
    </location>
</feature>
<keyword evidence="2" id="KW-0812">Transmembrane</keyword>
<gene>
    <name evidence="5" type="primary">LOC101860656</name>
</gene>
<evidence type="ECO:0000256" key="2">
    <source>
        <dbReference type="SAM" id="Phobius"/>
    </source>
</evidence>
<dbReference type="InterPro" id="IPR011701">
    <property type="entry name" value="MFS"/>
</dbReference>
<evidence type="ECO:0000313" key="5">
    <source>
        <dbReference type="RefSeq" id="XP_005099533.1"/>
    </source>
</evidence>
<dbReference type="SUPFAM" id="SSF103473">
    <property type="entry name" value="MFS general substrate transporter"/>
    <property type="match status" value="1"/>
</dbReference>
<keyword evidence="2" id="KW-0472">Membrane</keyword>
<dbReference type="PROSITE" id="PS50850">
    <property type="entry name" value="MFS"/>
    <property type="match status" value="1"/>
</dbReference>
<sequence>MDTHGNGHAGGSINKEINGAISQVGDGDHVGGPVVSSDASVSVARNGLKECLEAEEHPPKEEGGEGKEQEAAPDGGYGWVIVFSCFLSHVLLGGLGRNDGIFFLQFRDRYGKSAQLTAWVLALVTSIRLLFGPVASTLCGRFSARATVMVGGIQITLACLLTAYAPDFWFLFFSHTALQGFGRGFMYAPPLIMIGQYFDKRRGLSTGVGTSGVGVGTFFLVPLTQLLFDFYGFQGAFLILTAIVTNSFVVAMLLRPLSLHRKFARAFARSDYVGPWQLL</sequence>
<dbReference type="Pfam" id="PF07690">
    <property type="entry name" value="MFS_1"/>
    <property type="match status" value="1"/>
</dbReference>
<dbReference type="PANTHER" id="PTHR11360:SF284">
    <property type="entry name" value="EG:103B4.3 PROTEIN-RELATED"/>
    <property type="match status" value="1"/>
</dbReference>
<evidence type="ECO:0000313" key="4">
    <source>
        <dbReference type="Proteomes" id="UP000694888"/>
    </source>
</evidence>
<proteinExistence type="predicted"/>
<dbReference type="InterPro" id="IPR050327">
    <property type="entry name" value="Proton-linked_MCT"/>
</dbReference>
<dbReference type="Proteomes" id="UP000694888">
    <property type="component" value="Unplaced"/>
</dbReference>
<evidence type="ECO:0000256" key="1">
    <source>
        <dbReference type="ARBA" id="ARBA00004141"/>
    </source>
</evidence>
<dbReference type="InterPro" id="IPR020846">
    <property type="entry name" value="MFS_dom"/>
</dbReference>
<reference evidence="5" key="1">
    <citation type="submission" date="2025-08" db="UniProtKB">
        <authorList>
            <consortium name="RefSeq"/>
        </authorList>
    </citation>
    <scope>IDENTIFICATION</scope>
</reference>
<evidence type="ECO:0000259" key="3">
    <source>
        <dbReference type="PROSITE" id="PS50850"/>
    </source>
</evidence>
<protein>
    <submittedName>
        <fullName evidence="5">Monocarboxylate transporter 12-like</fullName>
    </submittedName>
</protein>
<feature type="transmembrane region" description="Helical" evidence="2">
    <location>
        <begin position="204"/>
        <end position="224"/>
    </location>
</feature>